<feature type="compositionally biased region" description="Low complexity" evidence="1">
    <location>
        <begin position="136"/>
        <end position="145"/>
    </location>
</feature>
<evidence type="ECO:0000256" key="1">
    <source>
        <dbReference type="SAM" id="MobiDB-lite"/>
    </source>
</evidence>
<proteinExistence type="predicted"/>
<evidence type="ECO:0000313" key="3">
    <source>
        <dbReference type="Proteomes" id="UP000800094"/>
    </source>
</evidence>
<dbReference type="RefSeq" id="XP_033690544.1">
    <property type="nucleotide sequence ID" value="XM_033820303.1"/>
</dbReference>
<accession>A0A6A6J0Z4</accession>
<dbReference type="GeneID" id="54573633"/>
<dbReference type="AlphaFoldDB" id="A0A6A6J0Z4"/>
<reference evidence="2" key="1">
    <citation type="journal article" date="2020" name="Stud. Mycol.">
        <title>101 Dothideomycetes genomes: a test case for predicting lifestyles and emergence of pathogens.</title>
        <authorList>
            <person name="Haridas S."/>
            <person name="Albert R."/>
            <person name="Binder M."/>
            <person name="Bloem J."/>
            <person name="Labutti K."/>
            <person name="Salamov A."/>
            <person name="Andreopoulos B."/>
            <person name="Baker S."/>
            <person name="Barry K."/>
            <person name="Bills G."/>
            <person name="Bluhm B."/>
            <person name="Cannon C."/>
            <person name="Castanera R."/>
            <person name="Culley D."/>
            <person name="Daum C."/>
            <person name="Ezra D."/>
            <person name="Gonzalez J."/>
            <person name="Henrissat B."/>
            <person name="Kuo A."/>
            <person name="Liang C."/>
            <person name="Lipzen A."/>
            <person name="Lutzoni F."/>
            <person name="Magnuson J."/>
            <person name="Mondo S."/>
            <person name="Nolan M."/>
            <person name="Ohm R."/>
            <person name="Pangilinan J."/>
            <person name="Park H.-J."/>
            <person name="Ramirez L."/>
            <person name="Alfaro M."/>
            <person name="Sun H."/>
            <person name="Tritt A."/>
            <person name="Yoshinaga Y."/>
            <person name="Zwiers L.-H."/>
            <person name="Turgeon B."/>
            <person name="Goodwin S."/>
            <person name="Spatafora J."/>
            <person name="Crous P."/>
            <person name="Grigoriev I."/>
        </authorList>
    </citation>
    <scope>NUCLEOTIDE SEQUENCE</scope>
    <source>
        <strain evidence="2">CBS 122368</strain>
    </source>
</reference>
<gene>
    <name evidence="2" type="ORF">BU26DRAFT_1734</name>
</gene>
<dbReference type="Proteomes" id="UP000800094">
    <property type="component" value="Unassembled WGS sequence"/>
</dbReference>
<protein>
    <submittedName>
        <fullName evidence="2">Uncharacterized protein</fullName>
    </submittedName>
</protein>
<evidence type="ECO:0000313" key="2">
    <source>
        <dbReference type="EMBL" id="KAF2255540.1"/>
    </source>
</evidence>
<keyword evidence="3" id="KW-1185">Reference proteome</keyword>
<feature type="region of interest" description="Disordered" evidence="1">
    <location>
        <begin position="104"/>
        <end position="157"/>
    </location>
</feature>
<organism evidence="2 3">
    <name type="scientific">Trematosphaeria pertusa</name>
    <dbReference type="NCBI Taxonomy" id="390896"/>
    <lineage>
        <taxon>Eukaryota</taxon>
        <taxon>Fungi</taxon>
        <taxon>Dikarya</taxon>
        <taxon>Ascomycota</taxon>
        <taxon>Pezizomycotina</taxon>
        <taxon>Dothideomycetes</taxon>
        <taxon>Pleosporomycetidae</taxon>
        <taxon>Pleosporales</taxon>
        <taxon>Massarineae</taxon>
        <taxon>Trematosphaeriaceae</taxon>
        <taxon>Trematosphaeria</taxon>
    </lineage>
</organism>
<dbReference type="EMBL" id="ML987189">
    <property type="protein sequence ID" value="KAF2255540.1"/>
    <property type="molecule type" value="Genomic_DNA"/>
</dbReference>
<name>A0A6A6J0Z4_9PLEO</name>
<sequence length="157" mass="17275">MSNRALLPLPAKATPNHLSSSIPEYSRHGPFYASDLKRGLVVCPPKSKFSVRDNGKSMQSSRIARSDGTRVVTRGMVRLTPDWAAATLARERLGREVGIPGLRFERSSRGGVDGQVARAEGSKKRVSFPPPSARPSHFSSYSSISPRKRQSFASYRF</sequence>